<sequence>MTKLLASSQDVARVASPPPSISILEFHIKCILTDIRRAPYILTVESLIRSSSAISSNSDDA</sequence>
<protein>
    <submittedName>
        <fullName evidence="1">Uncharacterized protein</fullName>
    </submittedName>
</protein>
<organism evidence="1">
    <name type="scientific">Rhizophora mucronata</name>
    <name type="common">Asiatic mangrove</name>
    <dbReference type="NCBI Taxonomy" id="61149"/>
    <lineage>
        <taxon>Eukaryota</taxon>
        <taxon>Viridiplantae</taxon>
        <taxon>Streptophyta</taxon>
        <taxon>Embryophyta</taxon>
        <taxon>Tracheophyta</taxon>
        <taxon>Spermatophyta</taxon>
        <taxon>Magnoliopsida</taxon>
        <taxon>eudicotyledons</taxon>
        <taxon>Gunneridae</taxon>
        <taxon>Pentapetalae</taxon>
        <taxon>rosids</taxon>
        <taxon>fabids</taxon>
        <taxon>Malpighiales</taxon>
        <taxon>Rhizophoraceae</taxon>
        <taxon>Rhizophora</taxon>
    </lineage>
</organism>
<dbReference type="AlphaFoldDB" id="A0A2P2PBT8"/>
<dbReference type="EMBL" id="GGEC01071738">
    <property type="protein sequence ID" value="MBX52222.1"/>
    <property type="molecule type" value="Transcribed_RNA"/>
</dbReference>
<accession>A0A2P2PBT8</accession>
<name>A0A2P2PBT8_RHIMU</name>
<proteinExistence type="predicted"/>
<reference evidence="1" key="1">
    <citation type="submission" date="2018-02" db="EMBL/GenBank/DDBJ databases">
        <title>Rhizophora mucronata_Transcriptome.</title>
        <authorList>
            <person name="Meera S.P."/>
            <person name="Sreeshan A."/>
            <person name="Augustine A."/>
        </authorList>
    </citation>
    <scope>NUCLEOTIDE SEQUENCE</scope>
    <source>
        <tissue evidence="1">Leaf</tissue>
    </source>
</reference>
<evidence type="ECO:0000313" key="1">
    <source>
        <dbReference type="EMBL" id="MBX52222.1"/>
    </source>
</evidence>